<dbReference type="Pfam" id="PF08244">
    <property type="entry name" value="Glyco_hydro_32C"/>
    <property type="match status" value="1"/>
</dbReference>
<keyword evidence="2 4" id="KW-0378">Hydrolase</keyword>
<dbReference type="InterPro" id="IPR013148">
    <property type="entry name" value="Glyco_hydro_32_N"/>
</dbReference>
<dbReference type="PANTHER" id="PTHR42800:SF3">
    <property type="entry name" value="GLYCOSYL HYDROLASE FAMILY 32 N-TERMINAL DOMAIN-CONTAINING PROTEIN"/>
    <property type="match status" value="1"/>
</dbReference>
<evidence type="ECO:0000256" key="1">
    <source>
        <dbReference type="ARBA" id="ARBA00009902"/>
    </source>
</evidence>
<organism evidence="7 8">
    <name type="scientific">Apiospora marii</name>
    <dbReference type="NCBI Taxonomy" id="335849"/>
    <lineage>
        <taxon>Eukaryota</taxon>
        <taxon>Fungi</taxon>
        <taxon>Dikarya</taxon>
        <taxon>Ascomycota</taxon>
        <taxon>Pezizomycotina</taxon>
        <taxon>Sordariomycetes</taxon>
        <taxon>Xylariomycetidae</taxon>
        <taxon>Amphisphaeriales</taxon>
        <taxon>Apiosporaceae</taxon>
        <taxon>Apiospora</taxon>
    </lineage>
</organism>
<dbReference type="SUPFAM" id="SSF75005">
    <property type="entry name" value="Arabinanase/levansucrase/invertase"/>
    <property type="match status" value="1"/>
</dbReference>
<evidence type="ECO:0000313" key="7">
    <source>
        <dbReference type="EMBL" id="KAK8001228.1"/>
    </source>
</evidence>
<feature type="domain" description="Glycosyl hydrolase family 32 N-terminal" evidence="5">
    <location>
        <begin position="37"/>
        <end position="386"/>
    </location>
</feature>
<dbReference type="Proteomes" id="UP001396898">
    <property type="component" value="Unassembled WGS sequence"/>
</dbReference>
<name>A0ABR1R686_9PEZI</name>
<dbReference type="EMBL" id="JAQQWI010000018">
    <property type="protein sequence ID" value="KAK8001228.1"/>
    <property type="molecule type" value="Genomic_DNA"/>
</dbReference>
<feature type="domain" description="Glycosyl hydrolase family 32 C-terminal" evidence="6">
    <location>
        <begin position="427"/>
        <end position="604"/>
    </location>
</feature>
<dbReference type="Gene3D" id="2.60.120.560">
    <property type="entry name" value="Exo-inulinase, domain 1"/>
    <property type="match status" value="1"/>
</dbReference>
<proteinExistence type="inferred from homology"/>
<evidence type="ECO:0000259" key="5">
    <source>
        <dbReference type="Pfam" id="PF00251"/>
    </source>
</evidence>
<dbReference type="PANTHER" id="PTHR42800">
    <property type="entry name" value="EXOINULINASE INUD (AFU_ORTHOLOGUE AFUA_5G00480)"/>
    <property type="match status" value="1"/>
</dbReference>
<accession>A0ABR1R686</accession>
<dbReference type="SUPFAM" id="SSF49899">
    <property type="entry name" value="Concanavalin A-like lectins/glucanases"/>
    <property type="match status" value="1"/>
</dbReference>
<dbReference type="InterPro" id="IPR001362">
    <property type="entry name" value="Glyco_hydro_32"/>
</dbReference>
<gene>
    <name evidence="7" type="ORF">PG991_013450</name>
</gene>
<comment type="similarity">
    <text evidence="1 4">Belongs to the glycosyl hydrolase 32 family.</text>
</comment>
<dbReference type="Pfam" id="PF00251">
    <property type="entry name" value="Glyco_hydro_32N"/>
    <property type="match status" value="1"/>
</dbReference>
<dbReference type="InterPro" id="IPR013189">
    <property type="entry name" value="Glyco_hydro_32_C"/>
</dbReference>
<protein>
    <recommendedName>
        <fullName evidence="9">Glycosyl hydrolase family 32 N-terminal domain-containing protein</fullName>
    </recommendedName>
</protein>
<dbReference type="CDD" id="cd18621">
    <property type="entry name" value="GH32_XdINV-like"/>
    <property type="match status" value="1"/>
</dbReference>
<dbReference type="SMART" id="SM00640">
    <property type="entry name" value="Glyco_32"/>
    <property type="match status" value="1"/>
</dbReference>
<evidence type="ECO:0008006" key="9">
    <source>
        <dbReference type="Google" id="ProtNLM"/>
    </source>
</evidence>
<evidence type="ECO:0000256" key="2">
    <source>
        <dbReference type="ARBA" id="ARBA00022801"/>
    </source>
</evidence>
<dbReference type="InterPro" id="IPR023296">
    <property type="entry name" value="Glyco_hydro_beta-prop_sf"/>
</dbReference>
<dbReference type="InterPro" id="IPR013320">
    <property type="entry name" value="ConA-like_dom_sf"/>
</dbReference>
<evidence type="ECO:0000313" key="8">
    <source>
        <dbReference type="Proteomes" id="UP001396898"/>
    </source>
</evidence>
<evidence type="ECO:0000256" key="4">
    <source>
        <dbReference type="RuleBase" id="RU362110"/>
    </source>
</evidence>
<dbReference type="Gene3D" id="2.115.10.20">
    <property type="entry name" value="Glycosyl hydrolase domain, family 43"/>
    <property type="match status" value="1"/>
</dbReference>
<sequence>MAAATATVDGKAKPDTGLQEDRNVVDAEFNRWRPKYHLIAPRGWVNDPCAPGYDPVNELYHVGFQWVPTGVEWNNTISWGSAVSPDLVSWTVRRETSLEPTPDADKLGVFTGCLSPVTAKAGTITSFYTSVTRSPIHHASPYSYGQELLHAATSPDTGKTWTRYEKNPVLPGPPANLDVTGWRDPFIAPWMSMARVLGDPPATLYALISGGTRNGGPTSFLYRLSPEALYDWTFVSTLGTMPKSSFTSGDRYDFGSNWEVTNFISFPNPDSAAAEDTQLDFLIMSVEGMTEPGVSSGHTEFRRDHKQMWLCGKLEPGQDKAVEMAYHYGGYLDHGCYYAGNSFCEPKSQRHIILGWLVEEDLPLQRRQTQRWSGMLSLPRMLKLQRLENVFEPTDSKMESLKSFGIKKVAPQTYNLTTLCAVPAGRLQQLRRNHQSLEPRMLSPAPCTGGLELAHGNCWELKASFGLTPETEAVGLVLQHSKDDPAIRTVITYRPSTETLTITRRHSTVHSDINTSEETAPHILFKFLDPSASSPDADGSSTALTPRTEPLTLRVFFDVSALELFANERTAISTRIYPDSGACCGISPFVEGGGCEMSQFDFWEMAPNVRMEE</sequence>
<keyword evidence="8" id="KW-1185">Reference proteome</keyword>
<keyword evidence="3 4" id="KW-0326">Glycosidase</keyword>
<evidence type="ECO:0000259" key="6">
    <source>
        <dbReference type="Pfam" id="PF08244"/>
    </source>
</evidence>
<comment type="caution">
    <text evidence="7">The sequence shown here is derived from an EMBL/GenBank/DDBJ whole genome shotgun (WGS) entry which is preliminary data.</text>
</comment>
<reference evidence="7 8" key="1">
    <citation type="submission" date="2023-01" db="EMBL/GenBank/DDBJ databases">
        <title>Analysis of 21 Apiospora genomes using comparative genomics revels a genus with tremendous synthesis potential of carbohydrate active enzymes and secondary metabolites.</title>
        <authorList>
            <person name="Sorensen T."/>
        </authorList>
    </citation>
    <scope>NUCLEOTIDE SEQUENCE [LARGE SCALE GENOMIC DNA]</scope>
    <source>
        <strain evidence="7 8">CBS 20057</strain>
    </source>
</reference>
<evidence type="ECO:0000256" key="3">
    <source>
        <dbReference type="ARBA" id="ARBA00023295"/>
    </source>
</evidence>